<dbReference type="EMBL" id="CM007890">
    <property type="protein sequence ID" value="OTG37441.1"/>
    <property type="molecule type" value="Genomic_DNA"/>
</dbReference>
<dbReference type="GO" id="GO:0015112">
    <property type="term" value="F:nitrate transmembrane transporter activity"/>
    <property type="evidence" value="ECO:0000318"/>
    <property type="project" value="GO_Central"/>
</dbReference>
<dbReference type="CDD" id="cd17341">
    <property type="entry name" value="MFS_NRT2_like"/>
    <property type="match status" value="1"/>
</dbReference>
<keyword evidence="11" id="KW-1185">Reference proteome</keyword>
<evidence type="ECO:0000256" key="3">
    <source>
        <dbReference type="ARBA" id="ARBA00022692"/>
    </source>
</evidence>
<evidence type="ECO:0000256" key="6">
    <source>
        <dbReference type="ARBA" id="ARBA00023136"/>
    </source>
</evidence>
<dbReference type="InterPro" id="IPR011701">
    <property type="entry name" value="MFS"/>
</dbReference>
<organism evidence="10 11">
    <name type="scientific">Helianthus annuus</name>
    <name type="common">Common sunflower</name>
    <dbReference type="NCBI Taxonomy" id="4232"/>
    <lineage>
        <taxon>Eukaryota</taxon>
        <taxon>Viridiplantae</taxon>
        <taxon>Streptophyta</taxon>
        <taxon>Embryophyta</taxon>
        <taxon>Tracheophyta</taxon>
        <taxon>Spermatophyta</taxon>
        <taxon>Magnoliopsida</taxon>
        <taxon>eudicotyledons</taxon>
        <taxon>Gunneridae</taxon>
        <taxon>Pentapetalae</taxon>
        <taxon>asterids</taxon>
        <taxon>campanulids</taxon>
        <taxon>Asterales</taxon>
        <taxon>Asteraceae</taxon>
        <taxon>Asteroideae</taxon>
        <taxon>Heliantheae alliance</taxon>
        <taxon>Heliantheae</taxon>
        <taxon>Helianthus</taxon>
    </lineage>
</organism>
<feature type="transmembrane region" description="Helical" evidence="8">
    <location>
        <begin position="269"/>
        <end position="290"/>
    </location>
</feature>
<keyword evidence="3 8" id="KW-0812">Transmembrane</keyword>
<feature type="transmembrane region" description="Helical" evidence="8">
    <location>
        <begin position="397"/>
        <end position="416"/>
    </location>
</feature>
<evidence type="ECO:0000313" key="9">
    <source>
        <dbReference type="EMBL" id="KAF5822757.1"/>
    </source>
</evidence>
<dbReference type="AlphaFoldDB" id="A0A251VRS9"/>
<dbReference type="GO" id="GO:0071249">
    <property type="term" value="P:cellular response to nitrate"/>
    <property type="evidence" value="ECO:0000318"/>
    <property type="project" value="GO_Central"/>
</dbReference>
<dbReference type="GO" id="GO:0015706">
    <property type="term" value="P:nitrate transmembrane transport"/>
    <property type="evidence" value="ECO:0000318"/>
    <property type="project" value="GO_Central"/>
</dbReference>
<feature type="transmembrane region" description="Helical" evidence="8">
    <location>
        <begin position="230"/>
        <end position="257"/>
    </location>
</feature>
<dbReference type="GO" id="GO:0042128">
    <property type="term" value="P:nitrate assimilation"/>
    <property type="evidence" value="ECO:0007669"/>
    <property type="project" value="UniProtKB-KW"/>
</dbReference>
<evidence type="ECO:0000256" key="4">
    <source>
        <dbReference type="ARBA" id="ARBA00022989"/>
    </source>
</evidence>
<dbReference type="Pfam" id="PF07690">
    <property type="entry name" value="MFS_1"/>
    <property type="match status" value="1"/>
</dbReference>
<feature type="transmembrane region" description="Helical" evidence="8">
    <location>
        <begin position="422"/>
        <end position="445"/>
    </location>
</feature>
<feature type="transmembrane region" description="Helical" evidence="8">
    <location>
        <begin position="452"/>
        <end position="475"/>
    </location>
</feature>
<dbReference type="SUPFAM" id="SSF103473">
    <property type="entry name" value="MFS general substrate transporter"/>
    <property type="match status" value="1"/>
</dbReference>
<dbReference type="InterPro" id="IPR044772">
    <property type="entry name" value="NO3_transporter"/>
</dbReference>
<evidence type="ECO:0000256" key="8">
    <source>
        <dbReference type="SAM" id="Phobius"/>
    </source>
</evidence>
<dbReference type="FunFam" id="1.20.1250.20:FF:000053">
    <property type="entry name" value="Nitrate transporter 2.1"/>
    <property type="match status" value="1"/>
</dbReference>
<evidence type="ECO:0000313" key="10">
    <source>
        <dbReference type="EMBL" id="OTG37441.1"/>
    </source>
</evidence>
<dbReference type="EMBL" id="MNCJ02000316">
    <property type="protein sequence ID" value="KAF5822757.1"/>
    <property type="molecule type" value="Genomic_DNA"/>
</dbReference>
<gene>
    <name evidence="10" type="primary">ATNRT2.6</name>
    <name evidence="10" type="ORF">HannXRQ_Chr01g0018851</name>
    <name evidence="9" type="ORF">HanXRQr2_Chr01g0030671</name>
</gene>
<evidence type="ECO:0000256" key="1">
    <source>
        <dbReference type="ARBA" id="ARBA00004141"/>
    </source>
</evidence>
<proteinExistence type="inferred from homology"/>
<evidence type="ECO:0000256" key="7">
    <source>
        <dbReference type="ARBA" id="ARBA00044504"/>
    </source>
</evidence>
<dbReference type="PANTHER" id="PTHR23515">
    <property type="entry name" value="HIGH-AFFINITY NITRATE TRANSPORTER 2.3"/>
    <property type="match status" value="1"/>
</dbReference>
<dbReference type="Gene3D" id="1.20.1250.20">
    <property type="entry name" value="MFS general substrate transporter like domains"/>
    <property type="match status" value="2"/>
</dbReference>
<keyword evidence="5" id="KW-0534">Nitrate assimilation</keyword>
<name>A0A251VRS9_HELAN</name>
<comment type="similarity">
    <text evidence="2">Belongs to the major facilitator superfamily. Nitrate/nitrite porter (TC 2.A.1.8) family.</text>
</comment>
<reference evidence="9 11" key="1">
    <citation type="journal article" date="2017" name="Nature">
        <title>The sunflower genome provides insights into oil metabolism, flowering and Asterid evolution.</title>
        <authorList>
            <person name="Badouin H."/>
            <person name="Gouzy J."/>
            <person name="Grassa C.J."/>
            <person name="Murat F."/>
            <person name="Staton S.E."/>
            <person name="Cottret L."/>
            <person name="Lelandais-Briere C."/>
            <person name="Owens G.L."/>
            <person name="Carrere S."/>
            <person name="Mayjonade B."/>
            <person name="Legrand L."/>
            <person name="Gill N."/>
            <person name="Kane N.C."/>
            <person name="Bowers J.E."/>
            <person name="Hubner S."/>
            <person name="Bellec A."/>
            <person name="Berard A."/>
            <person name="Berges H."/>
            <person name="Blanchet N."/>
            <person name="Boniface M.C."/>
            <person name="Brunel D."/>
            <person name="Catrice O."/>
            <person name="Chaidir N."/>
            <person name="Claudel C."/>
            <person name="Donnadieu C."/>
            <person name="Faraut T."/>
            <person name="Fievet G."/>
            <person name="Helmstetter N."/>
            <person name="King M."/>
            <person name="Knapp S.J."/>
            <person name="Lai Z."/>
            <person name="Le Paslier M.C."/>
            <person name="Lippi Y."/>
            <person name="Lorenzon L."/>
            <person name="Mandel J.R."/>
            <person name="Marage G."/>
            <person name="Marchand G."/>
            <person name="Marquand E."/>
            <person name="Bret-Mestries E."/>
            <person name="Morien E."/>
            <person name="Nambeesan S."/>
            <person name="Nguyen T."/>
            <person name="Pegot-Espagnet P."/>
            <person name="Pouilly N."/>
            <person name="Raftis F."/>
            <person name="Sallet E."/>
            <person name="Schiex T."/>
            <person name="Thomas J."/>
            <person name="Vandecasteele C."/>
            <person name="Vares D."/>
            <person name="Vear F."/>
            <person name="Vautrin S."/>
            <person name="Crespi M."/>
            <person name="Mangin B."/>
            <person name="Burke J.M."/>
            <person name="Salse J."/>
            <person name="Munos S."/>
            <person name="Vincourt P."/>
            <person name="Rieseberg L.H."/>
            <person name="Langlade N.B."/>
        </authorList>
    </citation>
    <scope>NUCLEOTIDE SEQUENCE [LARGE SCALE GENOMIC DNA]</scope>
    <source>
        <strain evidence="11">cv. SF193</strain>
        <tissue evidence="9">Leaves</tissue>
    </source>
</reference>
<comment type="similarity">
    <text evidence="7">Belongs to the major facilitator superfamily. Phosphate:H(+) symporter (TC 2.A.1.9) family.</text>
</comment>
<dbReference type="InterPro" id="IPR036259">
    <property type="entry name" value="MFS_trans_sf"/>
</dbReference>
<comment type="subcellular location">
    <subcellularLocation>
        <location evidence="1">Membrane</location>
        <topology evidence="1">Multi-pass membrane protein</topology>
    </subcellularLocation>
</comment>
<dbReference type="Gramene" id="mRNA:HanXRQr2_Chr01g0030671">
    <property type="protein sequence ID" value="mRNA:HanXRQr2_Chr01g0030671"/>
    <property type="gene ID" value="HanXRQr2_Chr01g0030671"/>
</dbReference>
<dbReference type="Proteomes" id="UP000215914">
    <property type="component" value="Chromosome 1"/>
</dbReference>
<keyword evidence="6 8" id="KW-0472">Membrane</keyword>
<dbReference type="InParanoid" id="A0A251VRS9"/>
<reference evidence="10" key="2">
    <citation type="submission" date="2017-02" db="EMBL/GenBank/DDBJ databases">
        <title>Sunflower complete genome.</title>
        <authorList>
            <person name="Langlade N."/>
            <person name="Munos S."/>
        </authorList>
    </citation>
    <scope>NUCLEOTIDE SEQUENCE [LARGE SCALE GENOMIC DNA]</scope>
    <source>
        <tissue evidence="10">Leaves</tissue>
    </source>
</reference>
<dbReference type="STRING" id="4232.A0A251VRS9"/>
<protein>
    <submittedName>
        <fullName evidence="9">Major facilitator superfamily, MFS transporter superfamily</fullName>
    </submittedName>
    <submittedName>
        <fullName evidence="10">Putative high affinity nitrate transporter 2.6</fullName>
    </submittedName>
</protein>
<feature type="transmembrane region" description="Helical" evidence="8">
    <location>
        <begin position="327"/>
        <end position="347"/>
    </location>
</feature>
<dbReference type="OMA" id="IMIIVCT"/>
<feature type="transmembrane region" description="Helical" evidence="8">
    <location>
        <begin position="113"/>
        <end position="133"/>
    </location>
</feature>
<feature type="transmembrane region" description="Helical" evidence="8">
    <location>
        <begin position="173"/>
        <end position="193"/>
    </location>
</feature>
<evidence type="ECO:0000313" key="11">
    <source>
        <dbReference type="Proteomes" id="UP000215914"/>
    </source>
</evidence>
<evidence type="ECO:0000256" key="2">
    <source>
        <dbReference type="ARBA" id="ARBA00008432"/>
    </source>
</evidence>
<reference evidence="9" key="3">
    <citation type="submission" date="2020-06" db="EMBL/GenBank/DDBJ databases">
        <title>Helianthus annuus Genome sequencing and assembly Release 2.</title>
        <authorList>
            <person name="Gouzy J."/>
            <person name="Langlade N."/>
            <person name="Munos S."/>
        </authorList>
    </citation>
    <scope>NUCLEOTIDE SEQUENCE</scope>
    <source>
        <tissue evidence="9">Leaves</tissue>
    </source>
</reference>
<keyword evidence="4 8" id="KW-1133">Transmembrane helix</keyword>
<feature type="transmembrane region" description="Helical" evidence="8">
    <location>
        <begin position="199"/>
        <end position="218"/>
    </location>
</feature>
<sequence>MLLQMSTLKTSILSINNIKYISYKHTYILILHILSYPLHFTFLHSQITFVDQETTMASSFTIPEHEEVISIPPTTTTTPHRTFALPVDSEHKATKMKIFSVAQPHMRAFHLSWLSFCTCVISTFAAAPLVPIIRDNLDLTRADISNAGIASVSGSILSRLVMGVLCDLIGPRYGCSVINLLAAPVVFSVSFIADAGGYVAVRFMIGFSLATFVSCQYWTSVMFNGKIIGVVNGVSAGWGDTGGGLTQLLMPVLFHVISQMLECTPFTAWRIAFFVPGWFHLIVGVLVLIYGQDLPDGNFAQVRKEGGASKDKFSKVYKNAVTNYRTWIFFLIYGYSMGVQLCLNNVISEYFYDRFSLKLHTAGVVAASFGVANFVTRPFGGYLSDLSARKFGMRGRLWTLWITQTLGGVFCIWFGQADTLPIAILSMMLMASGAQAACGATYGIIPFVSRRSLGILSGLTGAGGNLGGGLTQLLFFSGGRFSTAMGLTWMGVATVVLTVPVAFIHFPQWGSMFLQASKDEKYNEEYYYCSEYSEEEREMGLHLGSMKFAENSRAERGKRSVAAVAETSPDTTPNHHV</sequence>
<feature type="transmembrane region" description="Helical" evidence="8">
    <location>
        <begin position="487"/>
        <end position="506"/>
    </location>
</feature>
<dbReference type="GO" id="GO:0005886">
    <property type="term" value="C:plasma membrane"/>
    <property type="evidence" value="ECO:0000318"/>
    <property type="project" value="GO_Central"/>
</dbReference>
<accession>A0A251VRS9</accession>
<evidence type="ECO:0000256" key="5">
    <source>
        <dbReference type="ARBA" id="ARBA00023063"/>
    </source>
</evidence>